<accession>A0AAN7Q8Z7</accession>
<evidence type="ECO:0000313" key="2">
    <source>
        <dbReference type="EMBL" id="KAK4886567.1"/>
    </source>
</evidence>
<comment type="caution">
    <text evidence="2">The sequence shown here is derived from an EMBL/GenBank/DDBJ whole genome shotgun (WGS) entry which is preliminary data.</text>
</comment>
<name>A0AAN7Q8Z7_9COLE</name>
<gene>
    <name evidence="2" type="ORF">RN001_002838</name>
</gene>
<dbReference type="AlphaFoldDB" id="A0AAN7Q8Z7"/>
<evidence type="ECO:0000256" key="1">
    <source>
        <dbReference type="SAM" id="MobiDB-lite"/>
    </source>
</evidence>
<dbReference type="EMBL" id="JARPUR010000001">
    <property type="protein sequence ID" value="KAK4886567.1"/>
    <property type="molecule type" value="Genomic_DNA"/>
</dbReference>
<dbReference type="Proteomes" id="UP001353858">
    <property type="component" value="Unassembled WGS sequence"/>
</dbReference>
<evidence type="ECO:0000313" key="3">
    <source>
        <dbReference type="Proteomes" id="UP001353858"/>
    </source>
</evidence>
<feature type="region of interest" description="Disordered" evidence="1">
    <location>
        <begin position="160"/>
        <end position="192"/>
    </location>
</feature>
<organism evidence="2 3">
    <name type="scientific">Aquatica leii</name>
    <dbReference type="NCBI Taxonomy" id="1421715"/>
    <lineage>
        <taxon>Eukaryota</taxon>
        <taxon>Metazoa</taxon>
        <taxon>Ecdysozoa</taxon>
        <taxon>Arthropoda</taxon>
        <taxon>Hexapoda</taxon>
        <taxon>Insecta</taxon>
        <taxon>Pterygota</taxon>
        <taxon>Neoptera</taxon>
        <taxon>Endopterygota</taxon>
        <taxon>Coleoptera</taxon>
        <taxon>Polyphaga</taxon>
        <taxon>Elateriformia</taxon>
        <taxon>Elateroidea</taxon>
        <taxon>Lampyridae</taxon>
        <taxon>Luciolinae</taxon>
        <taxon>Aquatica</taxon>
    </lineage>
</organism>
<reference evidence="3" key="1">
    <citation type="submission" date="2023-01" db="EMBL/GenBank/DDBJ databases">
        <title>Key to firefly adult light organ development and bioluminescence: homeobox transcription factors regulate luciferase expression and transportation to peroxisome.</title>
        <authorList>
            <person name="Fu X."/>
        </authorList>
    </citation>
    <scope>NUCLEOTIDE SEQUENCE [LARGE SCALE GENOMIC DNA]</scope>
</reference>
<sequence>MEELLNLNALQNFNLYDIENAILRELIGHERADPRRKDIGNGRLNIDALTQEECKKIVKSHDIIFKPERVCCNSSTKTDETKYAEAETGTEATVLDNVENKATTVTMQEILLDSDGDECTENMEQNLTEVHEVSRRKTKQPNWMTSGEYVVNLALSVVENPIPPNTKDTENHNRSDKKDAMSAREAKHKHKQ</sequence>
<keyword evidence="3" id="KW-1185">Reference proteome</keyword>
<proteinExistence type="predicted"/>
<feature type="compositionally biased region" description="Basic and acidic residues" evidence="1">
    <location>
        <begin position="167"/>
        <end position="185"/>
    </location>
</feature>
<protein>
    <submittedName>
        <fullName evidence="2">Uncharacterized protein</fullName>
    </submittedName>
</protein>